<dbReference type="PANTHER" id="PTHR48025">
    <property type="entry name" value="OS02G0815200 PROTEIN"/>
    <property type="match status" value="1"/>
</dbReference>
<feature type="region of interest" description="Disordered" evidence="3">
    <location>
        <begin position="1"/>
        <end position="30"/>
    </location>
</feature>
<organism evidence="5 6">
    <name type="scientific">Pelagomonas calceolata</name>
    <dbReference type="NCBI Taxonomy" id="35677"/>
    <lineage>
        <taxon>Eukaryota</taxon>
        <taxon>Sar</taxon>
        <taxon>Stramenopiles</taxon>
        <taxon>Ochrophyta</taxon>
        <taxon>Pelagophyceae</taxon>
        <taxon>Pelagomonadales</taxon>
        <taxon>Pelagomonadaceae</taxon>
        <taxon>Pelagomonas</taxon>
    </lineage>
</organism>
<evidence type="ECO:0000313" key="6">
    <source>
        <dbReference type="Proteomes" id="UP000789595"/>
    </source>
</evidence>
<reference evidence="5" key="1">
    <citation type="submission" date="2021-11" db="EMBL/GenBank/DDBJ databases">
        <authorList>
            <consortium name="Genoscope - CEA"/>
            <person name="William W."/>
        </authorList>
    </citation>
    <scope>NUCLEOTIDE SEQUENCE</scope>
</reference>
<dbReference type="PANTHER" id="PTHR48025:SF1">
    <property type="entry name" value="RRM DOMAIN-CONTAINING PROTEIN"/>
    <property type="match status" value="1"/>
</dbReference>
<dbReference type="InterPro" id="IPR050502">
    <property type="entry name" value="Euk_RNA-bind_prot"/>
</dbReference>
<dbReference type="Gene3D" id="3.30.70.330">
    <property type="match status" value="1"/>
</dbReference>
<proteinExistence type="predicted"/>
<dbReference type="EMBL" id="CAKKNE010000005">
    <property type="protein sequence ID" value="CAH0377148.1"/>
    <property type="molecule type" value="Genomic_DNA"/>
</dbReference>
<evidence type="ECO:0000256" key="1">
    <source>
        <dbReference type="ARBA" id="ARBA00022884"/>
    </source>
</evidence>
<protein>
    <recommendedName>
        <fullName evidence="4">RRM domain-containing protein</fullName>
    </recommendedName>
</protein>
<evidence type="ECO:0000313" key="5">
    <source>
        <dbReference type="EMBL" id="CAH0377148.1"/>
    </source>
</evidence>
<dbReference type="InterPro" id="IPR000504">
    <property type="entry name" value="RRM_dom"/>
</dbReference>
<evidence type="ECO:0000259" key="4">
    <source>
        <dbReference type="PROSITE" id="PS50102"/>
    </source>
</evidence>
<dbReference type="GO" id="GO:0003729">
    <property type="term" value="F:mRNA binding"/>
    <property type="evidence" value="ECO:0007669"/>
    <property type="project" value="TreeGrafter"/>
</dbReference>
<feature type="region of interest" description="Disordered" evidence="3">
    <location>
        <begin position="251"/>
        <end position="282"/>
    </location>
</feature>
<dbReference type="Pfam" id="PF00076">
    <property type="entry name" value="RRM_1"/>
    <property type="match status" value="1"/>
</dbReference>
<dbReference type="SUPFAM" id="SSF54928">
    <property type="entry name" value="RNA-binding domain, RBD"/>
    <property type="match status" value="1"/>
</dbReference>
<dbReference type="OrthoDB" id="439808at2759"/>
<dbReference type="InterPro" id="IPR011723">
    <property type="entry name" value="Znf/thioredoxin_put"/>
</dbReference>
<dbReference type="SMART" id="SM00360">
    <property type="entry name" value="RRM"/>
    <property type="match status" value="1"/>
</dbReference>
<comment type="caution">
    <text evidence="5">The sequence shown here is derived from an EMBL/GenBank/DDBJ whole genome shotgun (WGS) entry which is preliminary data.</text>
</comment>
<dbReference type="PROSITE" id="PS50102">
    <property type="entry name" value="RRM"/>
    <property type="match status" value="1"/>
</dbReference>
<dbReference type="NCBIfam" id="TIGR02098">
    <property type="entry name" value="MJ0042_CXXC"/>
    <property type="match status" value="1"/>
</dbReference>
<evidence type="ECO:0000256" key="3">
    <source>
        <dbReference type="SAM" id="MobiDB-lite"/>
    </source>
</evidence>
<dbReference type="Proteomes" id="UP000789595">
    <property type="component" value="Unassembled WGS sequence"/>
</dbReference>
<dbReference type="Pfam" id="PF13717">
    <property type="entry name" value="Zn_ribbon_4"/>
    <property type="match status" value="1"/>
</dbReference>
<dbReference type="AlphaFoldDB" id="A0A8J2SPH7"/>
<feature type="compositionally biased region" description="Gly residues" evidence="3">
    <location>
        <begin position="261"/>
        <end position="274"/>
    </location>
</feature>
<dbReference type="InterPro" id="IPR035979">
    <property type="entry name" value="RBD_domain_sf"/>
</dbReference>
<feature type="non-terminal residue" evidence="5">
    <location>
        <position position="1"/>
    </location>
</feature>
<gene>
    <name evidence="5" type="ORF">PECAL_5P17230</name>
</gene>
<dbReference type="InterPro" id="IPR012677">
    <property type="entry name" value="Nucleotide-bd_a/b_plait_sf"/>
</dbReference>
<sequence>ARANNTVVQRGPSSNKRCQQTAAQPHQTSQEQLHQSSCQVALEKANTGTATMLRTLCVAAMVASYAPRRRPAVARPVCAHQRRSLLRYAADGDTDEDVQHIITCGSCKAVYAIDKDILGKGAGAKVQCEVCGNVWFQATARVNTLFDGFELKEYDAEKAQEAIDKQKARAKEAADRPPRKRGAATLFVANLPFRYSDDDVVALFAEVAPITSAQVVMDDDGRSRGYGFVEIEVAADAERLISEFHGSDVGGRDLIVRPGKQSGGDGGGRGGGGRGRGRGRGR</sequence>
<feature type="non-terminal residue" evidence="5">
    <location>
        <position position="282"/>
    </location>
</feature>
<keyword evidence="6" id="KW-1185">Reference proteome</keyword>
<keyword evidence="1 2" id="KW-0694">RNA-binding</keyword>
<accession>A0A8J2SPH7</accession>
<evidence type="ECO:0000256" key="2">
    <source>
        <dbReference type="PROSITE-ProRule" id="PRU00176"/>
    </source>
</evidence>
<name>A0A8J2SPH7_9STRA</name>
<feature type="domain" description="RRM" evidence="4">
    <location>
        <begin position="184"/>
        <end position="261"/>
    </location>
</feature>